<feature type="signal peptide" evidence="12">
    <location>
        <begin position="1"/>
        <end position="28"/>
    </location>
</feature>
<evidence type="ECO:0000256" key="2">
    <source>
        <dbReference type="ARBA" id="ARBA00009810"/>
    </source>
</evidence>
<accession>A0A8B6X4Q3</accession>
<evidence type="ECO:0000256" key="10">
    <source>
        <dbReference type="PROSITE-ProRule" id="PRU01360"/>
    </source>
</evidence>
<dbReference type="Pfam" id="PF07715">
    <property type="entry name" value="Plug"/>
    <property type="match status" value="1"/>
</dbReference>
<dbReference type="GO" id="GO:0015344">
    <property type="term" value="F:siderophore uptake transmembrane transporter activity"/>
    <property type="evidence" value="ECO:0007669"/>
    <property type="project" value="TreeGrafter"/>
</dbReference>
<reference evidence="16" key="1">
    <citation type="journal article" date="1999" name="Nat. Struct. Biol.">
        <title>Crystal structure of the outer membrane active transporter FepA from Escherichia coli.</title>
        <authorList>
            <person name="Buchanan S.K."/>
            <person name="Smith B.S."/>
            <person name="Venkatramani L."/>
            <person name="Xia D."/>
            <person name="Esser L."/>
            <person name="Palnitkar M."/>
            <person name="Chakraborty R."/>
            <person name="van der Helm D."/>
            <person name="Deisenhofer J."/>
        </authorList>
    </citation>
    <scope>NUCLEOTIDE SEQUENCE</scope>
</reference>
<feature type="domain" description="TonB-dependent receptor-like beta-barrel" evidence="13">
    <location>
        <begin position="274"/>
        <end position="614"/>
    </location>
</feature>
<feature type="domain" description="TonB-dependent receptor plug" evidence="14">
    <location>
        <begin position="54"/>
        <end position="154"/>
    </location>
</feature>
<keyword evidence="6 11" id="KW-0798">TonB box</keyword>
<evidence type="ECO:0000256" key="6">
    <source>
        <dbReference type="ARBA" id="ARBA00023077"/>
    </source>
</evidence>
<sequence length="652" mass="70674">MSPHLSCPAQFPALLPRVLALSVALACAAANAETATDEVRLDPVTVTAERGSDTNTVVRAKRIELEQATSIQELFKQMPEVSVGGGGGLPVAQKVYVRGINERMLATTIDGATQPEAPYHHTGQLLLDPDLIKRLEVEAGTGAATAGPGALAGALRVTTKSAADLLRPGERAGAILKAGWQSVNDGRKFAATVFGAPVDGLDVVANLSKLKTSEYKDGNGSEVPNTASDVEHEFVKFGLGGKGEHRAALSYEHYEDEGIRSQRTNMLPIPINPAQRQRAKRESVVANYDWVPGNDLLRVHATAYFNDNSVAIAQDKPTPETMGVRSTGFNLDNVSKFGMHKLTTGLNWRRDTGYLYATDENWKDESASVAGLFAQDDIALADAWQAQIGLRWDRYRYTDIESRDFGSSGFSPSGSLVWSPLDSLDLRLSHARALRGVGVIEPYLKAFQTNAANLEAEKARNTELSARWHDAGWAATAGVFRQRIDNYIGYDDARQNLGDVRVTGANASLGYTAADWSASAGVSQARPTLNGTPLSDGDAFLLGSATGRTWVAQFDQNLPRWNARAGLTGRAVGRLTRVPDGNPQKAGYVLLDAYAQWLPTGRDDWSITLTVKNLLDHFHYDQTTYGYNPRWGSIAGLPEPGRDVRVTLAWRL</sequence>
<keyword evidence="4 10" id="KW-1134">Transmembrane beta strand</keyword>
<dbReference type="Gene3D" id="2.40.170.20">
    <property type="entry name" value="TonB-dependent receptor, beta-barrel domain"/>
    <property type="match status" value="1"/>
</dbReference>
<keyword evidence="8 16" id="KW-0675">Receptor</keyword>
<dbReference type="Pfam" id="PF00593">
    <property type="entry name" value="TonB_dep_Rec_b-barrel"/>
    <property type="match status" value="1"/>
</dbReference>
<evidence type="ECO:0000256" key="8">
    <source>
        <dbReference type="ARBA" id="ARBA00023170"/>
    </source>
</evidence>
<dbReference type="AlphaFoldDB" id="A0A8B6X4Q3"/>
<comment type="similarity">
    <text evidence="2 10 11">Belongs to the TonB-dependent receptor family.</text>
</comment>
<evidence type="ECO:0000256" key="3">
    <source>
        <dbReference type="ARBA" id="ARBA00022448"/>
    </source>
</evidence>
<dbReference type="InterPro" id="IPR037066">
    <property type="entry name" value="Plug_dom_sf"/>
</dbReference>
<organism evidence="15 16">
    <name type="scientific">Derxia gummosa DSM 723</name>
    <dbReference type="NCBI Taxonomy" id="1121388"/>
    <lineage>
        <taxon>Bacteria</taxon>
        <taxon>Pseudomonadati</taxon>
        <taxon>Pseudomonadota</taxon>
        <taxon>Betaproteobacteria</taxon>
        <taxon>Burkholderiales</taxon>
        <taxon>Alcaligenaceae</taxon>
        <taxon>Derxia</taxon>
    </lineage>
</organism>
<dbReference type="GO" id="GO:0009279">
    <property type="term" value="C:cell outer membrane"/>
    <property type="evidence" value="ECO:0007669"/>
    <property type="project" value="UniProtKB-SubCell"/>
</dbReference>
<dbReference type="PANTHER" id="PTHR30069:SF41">
    <property type="entry name" value="HEME_HEMOPEXIN UTILIZATION PROTEIN C"/>
    <property type="match status" value="1"/>
</dbReference>
<evidence type="ECO:0000256" key="12">
    <source>
        <dbReference type="SAM" id="SignalP"/>
    </source>
</evidence>
<proteinExistence type="inferred from homology"/>
<evidence type="ECO:0000259" key="14">
    <source>
        <dbReference type="Pfam" id="PF07715"/>
    </source>
</evidence>
<keyword evidence="3 10" id="KW-0813">Transport</keyword>
<dbReference type="InterPro" id="IPR036942">
    <property type="entry name" value="Beta-barrel_TonB_sf"/>
</dbReference>
<evidence type="ECO:0000256" key="11">
    <source>
        <dbReference type="RuleBase" id="RU003357"/>
    </source>
</evidence>
<keyword evidence="7 10" id="KW-0472">Membrane</keyword>
<evidence type="ECO:0000256" key="1">
    <source>
        <dbReference type="ARBA" id="ARBA00004571"/>
    </source>
</evidence>
<dbReference type="PROSITE" id="PS52016">
    <property type="entry name" value="TONB_DEPENDENT_REC_3"/>
    <property type="match status" value="1"/>
</dbReference>
<name>A0A8B6X4Q3_9BURK</name>
<dbReference type="InterPro" id="IPR039426">
    <property type="entry name" value="TonB-dep_rcpt-like"/>
</dbReference>
<dbReference type="RefSeq" id="WP_028311814.1">
    <property type="nucleotide sequence ID" value="NZ_AXWS01000013.1"/>
</dbReference>
<dbReference type="SUPFAM" id="SSF56935">
    <property type="entry name" value="Porins"/>
    <property type="match status" value="1"/>
</dbReference>
<dbReference type="PANTHER" id="PTHR30069">
    <property type="entry name" value="TONB-DEPENDENT OUTER MEMBRANE RECEPTOR"/>
    <property type="match status" value="1"/>
</dbReference>
<dbReference type="Gene3D" id="2.170.130.10">
    <property type="entry name" value="TonB-dependent receptor, plug domain"/>
    <property type="match status" value="1"/>
</dbReference>
<comment type="subcellular location">
    <subcellularLocation>
        <location evidence="1 10">Cell outer membrane</location>
        <topology evidence="1 10">Multi-pass membrane protein</topology>
    </subcellularLocation>
</comment>
<keyword evidence="15" id="KW-1185">Reference proteome</keyword>
<dbReference type="InterPro" id="IPR000531">
    <property type="entry name" value="Beta-barrel_TonB"/>
</dbReference>
<keyword evidence="5 10" id="KW-0812">Transmembrane</keyword>
<evidence type="ECO:0000256" key="7">
    <source>
        <dbReference type="ARBA" id="ARBA00023136"/>
    </source>
</evidence>
<evidence type="ECO:0000313" key="16">
    <source>
        <dbReference type="RefSeq" id="WP_028311814.1"/>
    </source>
</evidence>
<keyword evidence="9 10" id="KW-0998">Cell outer membrane</keyword>
<dbReference type="InterPro" id="IPR012910">
    <property type="entry name" value="Plug_dom"/>
</dbReference>
<evidence type="ECO:0000259" key="13">
    <source>
        <dbReference type="Pfam" id="PF00593"/>
    </source>
</evidence>
<protein>
    <submittedName>
        <fullName evidence="16">TonB-dependent receptor domain-containing protein</fullName>
    </submittedName>
</protein>
<evidence type="ECO:0000313" key="15">
    <source>
        <dbReference type="Proteomes" id="UP000675920"/>
    </source>
</evidence>
<reference evidence="16" key="2">
    <citation type="submission" date="2025-08" db="UniProtKB">
        <authorList>
            <consortium name="RefSeq"/>
        </authorList>
    </citation>
    <scope>IDENTIFICATION</scope>
</reference>
<evidence type="ECO:0000256" key="4">
    <source>
        <dbReference type="ARBA" id="ARBA00022452"/>
    </source>
</evidence>
<dbReference type="GO" id="GO:0044718">
    <property type="term" value="P:siderophore transmembrane transport"/>
    <property type="evidence" value="ECO:0007669"/>
    <property type="project" value="TreeGrafter"/>
</dbReference>
<feature type="chain" id="PRO_5034488668" evidence="12">
    <location>
        <begin position="29"/>
        <end position="652"/>
    </location>
</feature>
<dbReference type="Proteomes" id="UP000675920">
    <property type="component" value="Unplaced"/>
</dbReference>
<keyword evidence="12" id="KW-0732">Signal</keyword>
<evidence type="ECO:0000256" key="5">
    <source>
        <dbReference type="ARBA" id="ARBA00022692"/>
    </source>
</evidence>
<evidence type="ECO:0000256" key="9">
    <source>
        <dbReference type="ARBA" id="ARBA00023237"/>
    </source>
</evidence>